<dbReference type="PANTHER" id="PTHR11538">
    <property type="entry name" value="PHENYLALANYL-TRNA SYNTHETASE"/>
    <property type="match status" value="1"/>
</dbReference>
<keyword evidence="5 13" id="KW-0436">Ligase</keyword>
<dbReference type="PANTHER" id="PTHR11538:SF41">
    <property type="entry name" value="PHENYLALANINE--TRNA LIGASE, MITOCHONDRIAL"/>
    <property type="match status" value="1"/>
</dbReference>
<keyword evidence="9 13" id="KW-0460">Magnesium</keyword>
<dbReference type="GO" id="GO:0000287">
    <property type="term" value="F:magnesium ion binding"/>
    <property type="evidence" value="ECO:0007669"/>
    <property type="project" value="UniProtKB-UniRule"/>
</dbReference>
<dbReference type="SUPFAM" id="SSF46589">
    <property type="entry name" value="tRNA-binding arm"/>
    <property type="match status" value="1"/>
</dbReference>
<evidence type="ECO:0000256" key="1">
    <source>
        <dbReference type="ARBA" id="ARBA00004496"/>
    </source>
</evidence>
<evidence type="ECO:0000313" key="15">
    <source>
        <dbReference type="EMBL" id="GHM59455.1"/>
    </source>
</evidence>
<protein>
    <recommendedName>
        <fullName evidence="13">Phenylalanine--tRNA ligase alpha subunit</fullName>
        <ecNumber evidence="13">6.1.1.20</ecNumber>
    </recommendedName>
    <alternativeName>
        <fullName evidence="13">Phenylalanyl-tRNA synthetase alpha subunit</fullName>
        <shortName evidence="13">PheRS</shortName>
    </alternativeName>
</protein>
<keyword evidence="6 13" id="KW-0479">Metal-binding</keyword>
<keyword evidence="8 13" id="KW-0067">ATP-binding</keyword>
<dbReference type="EC" id="6.1.1.20" evidence="13"/>
<comment type="catalytic activity">
    <reaction evidence="12 13">
        <text>tRNA(Phe) + L-phenylalanine + ATP = L-phenylalanyl-tRNA(Phe) + AMP + diphosphate + H(+)</text>
        <dbReference type="Rhea" id="RHEA:19413"/>
        <dbReference type="Rhea" id="RHEA-COMP:9668"/>
        <dbReference type="Rhea" id="RHEA-COMP:9699"/>
        <dbReference type="ChEBI" id="CHEBI:15378"/>
        <dbReference type="ChEBI" id="CHEBI:30616"/>
        <dbReference type="ChEBI" id="CHEBI:33019"/>
        <dbReference type="ChEBI" id="CHEBI:58095"/>
        <dbReference type="ChEBI" id="CHEBI:78442"/>
        <dbReference type="ChEBI" id="CHEBI:78531"/>
        <dbReference type="ChEBI" id="CHEBI:456215"/>
        <dbReference type="EC" id="6.1.1.20"/>
    </reaction>
</comment>
<dbReference type="Pfam" id="PF02912">
    <property type="entry name" value="Phe_tRNA-synt_N"/>
    <property type="match status" value="1"/>
</dbReference>
<dbReference type="InterPro" id="IPR006195">
    <property type="entry name" value="aa-tRNA-synth_II"/>
</dbReference>
<dbReference type="GO" id="GO:0006432">
    <property type="term" value="P:phenylalanyl-tRNA aminoacylation"/>
    <property type="evidence" value="ECO:0007669"/>
    <property type="project" value="UniProtKB-UniRule"/>
</dbReference>
<dbReference type="InterPro" id="IPR002319">
    <property type="entry name" value="Phenylalanyl-tRNA_Synthase"/>
</dbReference>
<keyword evidence="16" id="KW-1185">Reference proteome</keyword>
<dbReference type="GO" id="GO:0000049">
    <property type="term" value="F:tRNA binding"/>
    <property type="evidence" value="ECO:0007669"/>
    <property type="project" value="InterPro"/>
</dbReference>
<evidence type="ECO:0000256" key="10">
    <source>
        <dbReference type="ARBA" id="ARBA00022917"/>
    </source>
</evidence>
<evidence type="ECO:0000256" key="6">
    <source>
        <dbReference type="ARBA" id="ARBA00022723"/>
    </source>
</evidence>
<dbReference type="EMBL" id="BNGU01000014">
    <property type="protein sequence ID" value="GHM59455.1"/>
    <property type="molecule type" value="Genomic_DNA"/>
</dbReference>
<evidence type="ECO:0000256" key="7">
    <source>
        <dbReference type="ARBA" id="ARBA00022741"/>
    </source>
</evidence>
<evidence type="ECO:0000256" key="11">
    <source>
        <dbReference type="ARBA" id="ARBA00023146"/>
    </source>
</evidence>
<dbReference type="AlphaFoldDB" id="A0A8J3HV37"/>
<dbReference type="HAMAP" id="MF_00281">
    <property type="entry name" value="Phe_tRNA_synth_alpha1"/>
    <property type="match status" value="1"/>
</dbReference>
<dbReference type="InterPro" id="IPR010978">
    <property type="entry name" value="tRNA-bd_arm"/>
</dbReference>
<keyword evidence="11 13" id="KW-0030">Aminoacyl-tRNA synthetase</keyword>
<evidence type="ECO:0000256" key="9">
    <source>
        <dbReference type="ARBA" id="ARBA00022842"/>
    </source>
</evidence>
<gene>
    <name evidence="13 15" type="primary">pheS</name>
    <name evidence="15" type="ORF">sL5_04480</name>
</gene>
<name>A0A8J3HV37_9RICK</name>
<evidence type="ECO:0000259" key="14">
    <source>
        <dbReference type="PROSITE" id="PS50862"/>
    </source>
</evidence>
<dbReference type="SUPFAM" id="SSF55681">
    <property type="entry name" value="Class II aaRS and biotin synthetases"/>
    <property type="match status" value="1"/>
</dbReference>
<dbReference type="CDD" id="cd00496">
    <property type="entry name" value="PheRS_alpha_core"/>
    <property type="match status" value="1"/>
</dbReference>
<dbReference type="InterPro" id="IPR004188">
    <property type="entry name" value="Phe-tRNA_ligase_II_N"/>
</dbReference>
<dbReference type="InterPro" id="IPR045864">
    <property type="entry name" value="aa-tRNA-synth_II/BPL/LPL"/>
</dbReference>
<organism evidence="15 16">
    <name type="scientific">Candidatus Mesenet longicola</name>
    <dbReference type="NCBI Taxonomy" id="1892558"/>
    <lineage>
        <taxon>Bacteria</taxon>
        <taxon>Pseudomonadati</taxon>
        <taxon>Pseudomonadota</taxon>
        <taxon>Alphaproteobacteria</taxon>
        <taxon>Rickettsiales</taxon>
        <taxon>Anaplasmataceae</taxon>
        <taxon>Candidatus Mesenet</taxon>
    </lineage>
</organism>
<evidence type="ECO:0000256" key="13">
    <source>
        <dbReference type="HAMAP-Rule" id="MF_00281"/>
    </source>
</evidence>
<feature type="binding site" evidence="13">
    <location>
        <position position="261"/>
    </location>
    <ligand>
        <name>Mg(2+)</name>
        <dbReference type="ChEBI" id="CHEBI:18420"/>
        <note>shared with beta subunit</note>
    </ligand>
</feature>
<evidence type="ECO:0000256" key="4">
    <source>
        <dbReference type="ARBA" id="ARBA00022490"/>
    </source>
</evidence>
<keyword evidence="10 13" id="KW-0648">Protein biosynthesis</keyword>
<dbReference type="InterPro" id="IPR022911">
    <property type="entry name" value="Phe_tRNA_ligase_alpha1_bac"/>
</dbReference>
<proteinExistence type="inferred from homology"/>
<evidence type="ECO:0000313" key="16">
    <source>
        <dbReference type="Proteomes" id="UP000637906"/>
    </source>
</evidence>
<comment type="similarity">
    <text evidence="2 13">Belongs to the class-II aminoacyl-tRNA synthetase family. Phe-tRNA synthetase alpha subunit type 1 subfamily.</text>
</comment>
<dbReference type="Gene3D" id="3.30.930.10">
    <property type="entry name" value="Bira Bifunctional Protein, Domain 2"/>
    <property type="match status" value="1"/>
</dbReference>
<feature type="domain" description="Aminoacyl-transfer RNA synthetases class-II family profile" evidence="14">
    <location>
        <begin position="122"/>
        <end position="314"/>
    </location>
</feature>
<dbReference type="NCBIfam" id="TIGR00468">
    <property type="entry name" value="pheS"/>
    <property type="match status" value="1"/>
</dbReference>
<comment type="cofactor">
    <cofactor evidence="13">
        <name>Mg(2+)</name>
        <dbReference type="ChEBI" id="CHEBI:18420"/>
    </cofactor>
    <text evidence="13">Binds 2 magnesium ions per tetramer.</text>
</comment>
<dbReference type="Pfam" id="PF01409">
    <property type="entry name" value="tRNA-synt_2d"/>
    <property type="match status" value="1"/>
</dbReference>
<dbReference type="Proteomes" id="UP000637906">
    <property type="component" value="Unassembled WGS sequence"/>
</dbReference>
<evidence type="ECO:0000256" key="5">
    <source>
        <dbReference type="ARBA" id="ARBA00022598"/>
    </source>
</evidence>
<comment type="subunit">
    <text evidence="3 13">Tetramer of two alpha and two beta subunits.</text>
</comment>
<evidence type="ECO:0000256" key="8">
    <source>
        <dbReference type="ARBA" id="ARBA00022840"/>
    </source>
</evidence>
<sequence length="344" mass="39899">MPLNKISLIKVEALSKISASSSERELKEVYTLYLGKKGILKSYLTELKNINDLKAKRASGSVINELCNELEKLITHKKYELKQKEINLNLDKEKVDLTTPERPEKVGKIHPIAKVINEISVIFSYMGFKLADGPDIEDEFHVFDALNTPKYHPAREESDTFYLNKLQDKRMVLRPHTTSVQIRVMENNRDFPIKVTAPGRVYRHDFDKTHTPMFHQIDGFYVDKNINMGHLKFYLNYFLDKFFNSSEVKIRFRPSFFPFTEPSAEIDISYNGSDWIEVLGSGIIHPNVLENVGINPKEYSGFAFGMGIERLAMLKYGISDLRDFYNNNMMWLNHYGFNFLSLTI</sequence>
<evidence type="ECO:0000256" key="3">
    <source>
        <dbReference type="ARBA" id="ARBA00011209"/>
    </source>
</evidence>
<keyword evidence="7 13" id="KW-0547">Nucleotide-binding</keyword>
<evidence type="ECO:0000256" key="2">
    <source>
        <dbReference type="ARBA" id="ARBA00010207"/>
    </source>
</evidence>
<dbReference type="GO" id="GO:0005524">
    <property type="term" value="F:ATP binding"/>
    <property type="evidence" value="ECO:0007669"/>
    <property type="project" value="UniProtKB-UniRule"/>
</dbReference>
<comment type="subcellular location">
    <subcellularLocation>
        <location evidence="1 13">Cytoplasm</location>
    </subcellularLocation>
</comment>
<accession>A0A8J3HV37</accession>
<comment type="caution">
    <text evidence="15">The sequence shown here is derived from an EMBL/GenBank/DDBJ whole genome shotgun (WGS) entry which is preliminary data.</text>
</comment>
<keyword evidence="4 13" id="KW-0963">Cytoplasm</keyword>
<dbReference type="GO" id="GO:0005737">
    <property type="term" value="C:cytoplasm"/>
    <property type="evidence" value="ECO:0007669"/>
    <property type="project" value="UniProtKB-SubCell"/>
</dbReference>
<evidence type="ECO:0000256" key="12">
    <source>
        <dbReference type="ARBA" id="ARBA00049255"/>
    </source>
</evidence>
<dbReference type="InterPro" id="IPR004529">
    <property type="entry name" value="Phe-tRNA-synth_IIc_asu"/>
</dbReference>
<dbReference type="GO" id="GO:0004826">
    <property type="term" value="F:phenylalanine-tRNA ligase activity"/>
    <property type="evidence" value="ECO:0007669"/>
    <property type="project" value="UniProtKB-UniRule"/>
</dbReference>
<dbReference type="PROSITE" id="PS50862">
    <property type="entry name" value="AA_TRNA_LIGASE_II"/>
    <property type="match status" value="1"/>
</dbReference>
<reference evidence="15 16" key="1">
    <citation type="journal article" date="2021" name="Microb. Ecol.">
        <title>Candidatus Mesenet longicola: Novel Endosymbionts of Brontispa longissima that Induce Cytoplasmic Incompatibility.</title>
        <authorList>
            <person name="Takano S."/>
            <person name="Gotoh Y."/>
            <person name="Hayashi T."/>
        </authorList>
    </citation>
    <scope>NUCLEOTIDE SEQUENCE [LARGE SCALE GENOMIC DNA]</scope>
    <source>
        <strain evidence="15">L5</strain>
    </source>
</reference>